<dbReference type="InterPro" id="IPR016040">
    <property type="entry name" value="NAD(P)-bd_dom"/>
</dbReference>
<dbReference type="EMBL" id="KN846951">
    <property type="protein sequence ID" value="KIV85468.1"/>
    <property type="molecule type" value="Genomic_DNA"/>
</dbReference>
<accession>A0A0D1ZFE4</accession>
<evidence type="ECO:0000313" key="2">
    <source>
        <dbReference type="EMBL" id="KIV85468.1"/>
    </source>
</evidence>
<dbReference type="OrthoDB" id="419598at2759"/>
<feature type="domain" description="NAD(P)-binding" evidence="1">
    <location>
        <begin position="8"/>
        <end position="147"/>
    </location>
</feature>
<dbReference type="AlphaFoldDB" id="A0A0D1ZFE4"/>
<dbReference type="SUPFAM" id="SSF51735">
    <property type="entry name" value="NAD(P)-binding Rossmann-fold domains"/>
    <property type="match status" value="1"/>
</dbReference>
<dbReference type="Gene3D" id="3.40.50.720">
    <property type="entry name" value="NAD(P)-binding Rossmann-like Domain"/>
    <property type="match status" value="1"/>
</dbReference>
<dbReference type="PANTHER" id="PTHR47129:SF1">
    <property type="entry name" value="NMRA-LIKE DOMAIN-CONTAINING PROTEIN"/>
    <property type="match status" value="1"/>
</dbReference>
<sequence>MLVLTSTTGNLGSRVLETILRRHLIPPSEIIISSTKPEKVSATARDAGIEIRKGDYKSPESLASSFKGADALFLVSFPSANIERWLFHKAAIDAAKAVGVKTIIYTSLMFGGKTGLESVAGVQQAHIKTIEYLRQSGLQYVIVREGIYAEYWSVYAGFQPKKYKKGDSDDIRFVISNDGPVAWVTTDDLAEGNAKILQHYQHYIGRTPNLTGPRASSVSDIARIVERYTGRKVKVGIVGREEAERYHKYEKKSLPEDMFWVIESWSGWHDAMAHGETAEVDPLLGELLGRQPNGVEEMAETYFTPE</sequence>
<reference evidence="2 3" key="1">
    <citation type="submission" date="2015-01" db="EMBL/GenBank/DDBJ databases">
        <title>The Genome Sequence of Exophiala sideris CBS121828.</title>
        <authorList>
            <consortium name="The Broad Institute Genomics Platform"/>
            <person name="Cuomo C."/>
            <person name="de Hoog S."/>
            <person name="Gorbushina A."/>
            <person name="Stielow B."/>
            <person name="Teixiera M."/>
            <person name="Abouelleil A."/>
            <person name="Chapman S.B."/>
            <person name="Priest M."/>
            <person name="Young S.K."/>
            <person name="Wortman J."/>
            <person name="Nusbaum C."/>
            <person name="Birren B."/>
        </authorList>
    </citation>
    <scope>NUCLEOTIDE SEQUENCE [LARGE SCALE GENOMIC DNA]</scope>
    <source>
        <strain evidence="2 3">CBS 121828</strain>
    </source>
</reference>
<organism evidence="2 3">
    <name type="scientific">Exophiala sideris</name>
    <dbReference type="NCBI Taxonomy" id="1016849"/>
    <lineage>
        <taxon>Eukaryota</taxon>
        <taxon>Fungi</taxon>
        <taxon>Dikarya</taxon>
        <taxon>Ascomycota</taxon>
        <taxon>Pezizomycotina</taxon>
        <taxon>Eurotiomycetes</taxon>
        <taxon>Chaetothyriomycetidae</taxon>
        <taxon>Chaetothyriales</taxon>
        <taxon>Herpotrichiellaceae</taxon>
        <taxon>Exophiala</taxon>
    </lineage>
</organism>
<dbReference type="HOGENOM" id="CLU_007383_10_4_1"/>
<dbReference type="PANTHER" id="PTHR47129">
    <property type="entry name" value="QUINONE OXIDOREDUCTASE 2"/>
    <property type="match status" value="1"/>
</dbReference>
<dbReference type="Proteomes" id="UP000053599">
    <property type="component" value="Unassembled WGS sequence"/>
</dbReference>
<protein>
    <recommendedName>
        <fullName evidence="1">NAD(P)-binding domain-containing protein</fullName>
    </recommendedName>
</protein>
<dbReference type="InterPro" id="IPR036291">
    <property type="entry name" value="NAD(P)-bd_dom_sf"/>
</dbReference>
<name>A0A0D1ZFE4_9EURO</name>
<dbReference type="STRING" id="1016849.A0A0D1ZFE4"/>
<gene>
    <name evidence="2" type="ORF">PV11_01161</name>
</gene>
<dbReference type="Pfam" id="PF13460">
    <property type="entry name" value="NAD_binding_10"/>
    <property type="match status" value="1"/>
</dbReference>
<proteinExistence type="predicted"/>
<dbReference type="Gene3D" id="3.90.25.10">
    <property type="entry name" value="UDP-galactose 4-epimerase, domain 1"/>
    <property type="match status" value="1"/>
</dbReference>
<dbReference type="InterPro" id="IPR052718">
    <property type="entry name" value="NmrA-type_oxidoreductase"/>
</dbReference>
<evidence type="ECO:0000313" key="3">
    <source>
        <dbReference type="Proteomes" id="UP000053599"/>
    </source>
</evidence>
<evidence type="ECO:0000259" key="1">
    <source>
        <dbReference type="Pfam" id="PF13460"/>
    </source>
</evidence>